<dbReference type="GO" id="GO:0016491">
    <property type="term" value="F:oxidoreductase activity"/>
    <property type="evidence" value="ECO:0007669"/>
    <property type="project" value="InterPro"/>
</dbReference>
<dbReference type="Proteomes" id="UP001203852">
    <property type="component" value="Unassembled WGS sequence"/>
</dbReference>
<keyword evidence="3" id="KW-1185">Reference proteome</keyword>
<dbReference type="AlphaFoldDB" id="A0AAN6DWT4"/>
<evidence type="ECO:0000313" key="2">
    <source>
        <dbReference type="EMBL" id="KAI1614115.1"/>
    </source>
</evidence>
<gene>
    <name evidence="2" type="ORF">EDD36DRAFT_417963</name>
</gene>
<comment type="similarity">
    <text evidence="1">Belongs to the tpcK family.</text>
</comment>
<dbReference type="InterPro" id="IPR009799">
    <property type="entry name" value="EthD_dom"/>
</dbReference>
<organism evidence="2 3">
    <name type="scientific">Exophiala viscosa</name>
    <dbReference type="NCBI Taxonomy" id="2486360"/>
    <lineage>
        <taxon>Eukaryota</taxon>
        <taxon>Fungi</taxon>
        <taxon>Dikarya</taxon>
        <taxon>Ascomycota</taxon>
        <taxon>Pezizomycotina</taxon>
        <taxon>Eurotiomycetes</taxon>
        <taxon>Chaetothyriomycetidae</taxon>
        <taxon>Chaetothyriales</taxon>
        <taxon>Herpotrichiellaceae</taxon>
        <taxon>Exophiala</taxon>
    </lineage>
</organism>
<protein>
    <recommendedName>
        <fullName evidence="4">EthD domain-containing protein</fullName>
    </recommendedName>
</protein>
<evidence type="ECO:0000256" key="1">
    <source>
        <dbReference type="ARBA" id="ARBA00005986"/>
    </source>
</evidence>
<dbReference type="NCBIfam" id="TIGR02118">
    <property type="entry name" value="EthD family reductase"/>
    <property type="match status" value="1"/>
</dbReference>
<evidence type="ECO:0008006" key="4">
    <source>
        <dbReference type="Google" id="ProtNLM"/>
    </source>
</evidence>
<name>A0AAN6DWT4_9EURO</name>
<dbReference type="InterPro" id="IPR011008">
    <property type="entry name" value="Dimeric_a/b-barrel"/>
</dbReference>
<proteinExistence type="inferred from homology"/>
<reference evidence="2" key="1">
    <citation type="journal article" date="2022" name="bioRxiv">
        <title>Deciphering the potential niche of two novel black yeast fungi from a biological soil crust based on their genomes, phenotypes, and melanin regulation.</title>
        <authorList>
            <consortium name="DOE Joint Genome Institute"/>
            <person name="Carr E.C."/>
            <person name="Barton Q."/>
            <person name="Grambo S."/>
            <person name="Sullivan M."/>
            <person name="Renfro C.M."/>
            <person name="Kuo A."/>
            <person name="Pangilinan J."/>
            <person name="Lipzen A."/>
            <person name="Keymanesh K."/>
            <person name="Savage E."/>
            <person name="Barry K."/>
            <person name="Grigoriev I.V."/>
            <person name="Riekhof W.R."/>
            <person name="Harris S.S."/>
        </authorList>
    </citation>
    <scope>NUCLEOTIDE SEQUENCE</scope>
    <source>
        <strain evidence="2">JF 03-4F</strain>
    </source>
</reference>
<dbReference type="PANTHER" id="PTHR40260">
    <property type="entry name" value="BLR8190 PROTEIN"/>
    <property type="match status" value="1"/>
</dbReference>
<accession>A0AAN6DWT4</accession>
<comment type="caution">
    <text evidence="2">The sequence shown here is derived from an EMBL/GenBank/DDBJ whole genome shotgun (WGS) entry which is preliminary data.</text>
</comment>
<evidence type="ECO:0000313" key="3">
    <source>
        <dbReference type="Proteomes" id="UP001203852"/>
    </source>
</evidence>
<dbReference type="Gene3D" id="3.30.70.100">
    <property type="match status" value="1"/>
</dbReference>
<dbReference type="PANTHER" id="PTHR40260:SF2">
    <property type="entry name" value="BLR8190 PROTEIN"/>
    <property type="match status" value="1"/>
</dbReference>
<dbReference type="SUPFAM" id="SSF54909">
    <property type="entry name" value="Dimeric alpha+beta barrel"/>
    <property type="match status" value="1"/>
</dbReference>
<dbReference type="EMBL" id="MU404353">
    <property type="protein sequence ID" value="KAI1614115.1"/>
    <property type="molecule type" value="Genomic_DNA"/>
</dbReference>
<sequence length="107" mass="11858">MTVHATVLYPNEADTKFDMDYYLNKHMPLVMEKFGKHGLKGYQVTEYKPGDDGAKPPYCTGCTLIWDEADHLKAALTSEEAGPVFGDITNFSNKQPVFLGGEVVGQK</sequence>